<organism evidence="1 2">
    <name type="scientific">Theobroma cacao</name>
    <name type="common">Cacao</name>
    <name type="synonym">Cocoa</name>
    <dbReference type="NCBI Taxonomy" id="3641"/>
    <lineage>
        <taxon>Eukaryota</taxon>
        <taxon>Viridiplantae</taxon>
        <taxon>Streptophyta</taxon>
        <taxon>Embryophyta</taxon>
        <taxon>Tracheophyta</taxon>
        <taxon>Spermatophyta</taxon>
        <taxon>Magnoliopsida</taxon>
        <taxon>eudicotyledons</taxon>
        <taxon>Gunneridae</taxon>
        <taxon>Pentapetalae</taxon>
        <taxon>rosids</taxon>
        <taxon>malvids</taxon>
        <taxon>Malvales</taxon>
        <taxon>Malvaceae</taxon>
        <taxon>Byttnerioideae</taxon>
        <taxon>Theobroma</taxon>
    </lineage>
</organism>
<keyword evidence="2" id="KW-1185">Reference proteome</keyword>
<sequence length="80" mass="9325">MDKHPKFTKQVGVPKLIKVFLTSELTNILTKPLVGQIMPPEPYPIMPRVTQQKLKANPYPNNETRWTVVQNHMQFQRSLL</sequence>
<name>A0A061GAA7_THECC</name>
<evidence type="ECO:0000313" key="2">
    <source>
        <dbReference type="Proteomes" id="UP000026915"/>
    </source>
</evidence>
<protein>
    <submittedName>
        <fullName evidence="1">Uncharacterized protein</fullName>
    </submittedName>
</protein>
<dbReference type="HOGENOM" id="CLU_2594614_0_0_1"/>
<evidence type="ECO:0000313" key="1">
    <source>
        <dbReference type="EMBL" id="EOY23979.1"/>
    </source>
</evidence>
<dbReference type="AlphaFoldDB" id="A0A061GAA7"/>
<dbReference type="InParanoid" id="A0A061GAA7"/>
<dbReference type="Gramene" id="EOY23979">
    <property type="protein sequence ID" value="EOY23979"/>
    <property type="gene ID" value="TCM_015700"/>
</dbReference>
<dbReference type="Proteomes" id="UP000026915">
    <property type="component" value="Chromosome 3"/>
</dbReference>
<dbReference type="EMBL" id="CM001881">
    <property type="protein sequence ID" value="EOY23979.1"/>
    <property type="molecule type" value="Genomic_DNA"/>
</dbReference>
<accession>A0A061GAA7</accession>
<proteinExistence type="predicted"/>
<reference evidence="1 2" key="1">
    <citation type="journal article" date="2013" name="Genome Biol.">
        <title>The genome sequence of the most widely cultivated cacao type and its use to identify candidate genes regulating pod color.</title>
        <authorList>
            <person name="Motamayor J.C."/>
            <person name="Mockaitis K."/>
            <person name="Schmutz J."/>
            <person name="Haiminen N."/>
            <person name="Iii D.L."/>
            <person name="Cornejo O."/>
            <person name="Findley S.D."/>
            <person name="Zheng P."/>
            <person name="Utro F."/>
            <person name="Royaert S."/>
            <person name="Saski C."/>
            <person name="Jenkins J."/>
            <person name="Podicheti R."/>
            <person name="Zhao M."/>
            <person name="Scheffler B.E."/>
            <person name="Stack J.C."/>
            <person name="Feltus F.A."/>
            <person name="Mustiga G.M."/>
            <person name="Amores F."/>
            <person name="Phillips W."/>
            <person name="Marelli J.P."/>
            <person name="May G.D."/>
            <person name="Shapiro H."/>
            <person name="Ma J."/>
            <person name="Bustamante C.D."/>
            <person name="Schnell R.J."/>
            <person name="Main D."/>
            <person name="Gilbert D."/>
            <person name="Parida L."/>
            <person name="Kuhn D.N."/>
        </authorList>
    </citation>
    <scope>NUCLEOTIDE SEQUENCE [LARGE SCALE GENOMIC DNA]</scope>
    <source>
        <strain evidence="2">cv. Matina 1-6</strain>
    </source>
</reference>
<gene>
    <name evidence="1" type="ORF">TCM_015700</name>
</gene>